<feature type="transmembrane region" description="Helical" evidence="1">
    <location>
        <begin position="75"/>
        <end position="95"/>
    </location>
</feature>
<accession>A0A3B0Z314</accession>
<dbReference type="EMBL" id="UOFL01000229">
    <property type="protein sequence ID" value="VAW81872.1"/>
    <property type="molecule type" value="Genomic_DNA"/>
</dbReference>
<protein>
    <submittedName>
        <fullName evidence="2">Uncharacterized protein</fullName>
    </submittedName>
</protein>
<keyword evidence="1" id="KW-0472">Membrane</keyword>
<evidence type="ECO:0000256" key="1">
    <source>
        <dbReference type="SAM" id="Phobius"/>
    </source>
</evidence>
<evidence type="ECO:0000313" key="2">
    <source>
        <dbReference type="EMBL" id="VAW81872.1"/>
    </source>
</evidence>
<dbReference type="AlphaFoldDB" id="A0A3B0Z314"/>
<feature type="transmembrane region" description="Helical" evidence="1">
    <location>
        <begin position="44"/>
        <end position="69"/>
    </location>
</feature>
<organism evidence="2">
    <name type="scientific">hydrothermal vent metagenome</name>
    <dbReference type="NCBI Taxonomy" id="652676"/>
    <lineage>
        <taxon>unclassified sequences</taxon>
        <taxon>metagenomes</taxon>
        <taxon>ecological metagenomes</taxon>
    </lineage>
</organism>
<proteinExistence type="predicted"/>
<reference evidence="2" key="1">
    <citation type="submission" date="2018-06" db="EMBL/GenBank/DDBJ databases">
        <authorList>
            <person name="Zhirakovskaya E."/>
        </authorList>
    </citation>
    <scope>NUCLEOTIDE SEQUENCE</scope>
</reference>
<keyword evidence="1" id="KW-0812">Transmembrane</keyword>
<gene>
    <name evidence="2" type="ORF">MNBD_GAMMA12-2950</name>
</gene>
<feature type="transmembrane region" description="Helical" evidence="1">
    <location>
        <begin position="12"/>
        <end position="32"/>
    </location>
</feature>
<keyword evidence="1" id="KW-1133">Transmembrane helix</keyword>
<sequence length="143" mass="15703">MGNNKTMFRALSILFIFMLVFVSLSFIIAVFARGLSRASFDKAILASVQAVINGVIASVIAIVPVAILTSRTEQSLAIIAPIFVLTGFITIIIKLGISYTRFLLLIPALLVFREAILNLGVSKLVSSGHYLEYWSLYSLGYHF</sequence>
<name>A0A3B0Z314_9ZZZZ</name>